<reference evidence="3" key="2">
    <citation type="journal article" date="2023" name="IMA Fungus">
        <title>Comparative genomic study of the Penicillium genus elucidates a diverse pangenome and 15 lateral gene transfer events.</title>
        <authorList>
            <person name="Petersen C."/>
            <person name="Sorensen T."/>
            <person name="Nielsen M.R."/>
            <person name="Sondergaard T.E."/>
            <person name="Sorensen J.L."/>
            <person name="Fitzpatrick D.A."/>
            <person name="Frisvad J.C."/>
            <person name="Nielsen K.L."/>
        </authorList>
    </citation>
    <scope>NUCLEOTIDE SEQUENCE</scope>
    <source>
        <strain evidence="3">IBT 30728</strain>
    </source>
</reference>
<dbReference type="GeneID" id="81621804"/>
<comment type="caution">
    <text evidence="3">The sequence shown here is derived from an EMBL/GenBank/DDBJ whole genome shotgun (WGS) entry which is preliminary data.</text>
</comment>
<feature type="domain" description="Peptidase C45 hydrolase" evidence="2">
    <location>
        <begin position="113"/>
        <end position="281"/>
    </location>
</feature>
<protein>
    <recommendedName>
        <fullName evidence="2">Peptidase C45 hydrolase domain-containing protein</fullName>
    </recommendedName>
</protein>
<proteinExistence type="predicted"/>
<dbReference type="Gene3D" id="3.60.60.10">
    <property type="entry name" value="Penicillin V Acylase, Chain A"/>
    <property type="match status" value="1"/>
</dbReference>
<organism evidence="3 4">
    <name type="scientific">Penicillium diatomitis</name>
    <dbReference type="NCBI Taxonomy" id="2819901"/>
    <lineage>
        <taxon>Eukaryota</taxon>
        <taxon>Fungi</taxon>
        <taxon>Dikarya</taxon>
        <taxon>Ascomycota</taxon>
        <taxon>Pezizomycotina</taxon>
        <taxon>Eurotiomycetes</taxon>
        <taxon>Eurotiomycetidae</taxon>
        <taxon>Eurotiales</taxon>
        <taxon>Aspergillaceae</taxon>
        <taxon>Penicillium</taxon>
    </lineage>
</organism>
<dbReference type="InterPro" id="IPR047801">
    <property type="entry name" value="Peptidase_C45"/>
</dbReference>
<dbReference type="Gene3D" id="1.10.10.2120">
    <property type="match status" value="1"/>
</dbReference>
<keyword evidence="4" id="KW-1185">Reference proteome</keyword>
<accession>A0A9W9XHP5</accession>
<gene>
    <name evidence="3" type="ORF">N7539_001952</name>
</gene>
<evidence type="ECO:0000313" key="4">
    <source>
        <dbReference type="Proteomes" id="UP001148312"/>
    </source>
</evidence>
<dbReference type="EMBL" id="JAPWDQ010000002">
    <property type="protein sequence ID" value="KAJ5493206.1"/>
    <property type="molecule type" value="Genomic_DNA"/>
</dbReference>
<reference evidence="3" key="1">
    <citation type="submission" date="2022-12" db="EMBL/GenBank/DDBJ databases">
        <authorList>
            <person name="Petersen C."/>
        </authorList>
    </citation>
    <scope>NUCLEOTIDE SEQUENCE</scope>
    <source>
        <strain evidence="3">IBT 30728</strain>
    </source>
</reference>
<dbReference type="NCBIfam" id="NF040521">
    <property type="entry name" value="C45_proenzyme"/>
    <property type="match status" value="1"/>
</dbReference>
<name>A0A9W9XHP5_9EURO</name>
<dbReference type="Proteomes" id="UP001148312">
    <property type="component" value="Unassembled WGS sequence"/>
</dbReference>
<dbReference type="PANTHER" id="PTHR34180:SF1">
    <property type="entry name" value="BETA-ALANYL-DOPAMINE_CARCININE HYDROLASE"/>
    <property type="match status" value="1"/>
</dbReference>
<evidence type="ECO:0000259" key="2">
    <source>
        <dbReference type="Pfam" id="PF03417"/>
    </source>
</evidence>
<dbReference type="Pfam" id="PF03417">
    <property type="entry name" value="AAT"/>
    <property type="match status" value="1"/>
</dbReference>
<feature type="region of interest" description="Disordered" evidence="1">
    <location>
        <begin position="342"/>
        <end position="362"/>
    </location>
</feature>
<dbReference type="RefSeq" id="XP_056793586.1">
    <property type="nucleotide sequence ID" value="XM_056931555.1"/>
</dbReference>
<dbReference type="AlphaFoldDB" id="A0A9W9XHP5"/>
<dbReference type="InterPro" id="IPR005079">
    <property type="entry name" value="Peptidase_C45_hydrolase"/>
</dbReference>
<dbReference type="PANTHER" id="PTHR34180">
    <property type="entry name" value="PEPTIDASE C45"/>
    <property type="match status" value="1"/>
</dbReference>
<sequence length="362" mass="39642">MPATQLSRITLRGTPREIGLAHGENLKPQILRQLHIYKSMFEYTSRLSWSQVLKVAAEFQSTIQKLTPEIHTEMMGIAEGAGVQALEIVALNCRSEIALGKFSDGCTSLSWRKHDHARVLAQNWDWTASVGENLAMVSIEQSGKPTIYMVTEAGIVGKIGFNSAAVGTCLNAIRARPMDPSKLPIHVALRLCLESPSVADAVKTLQDLGGVASAQHILIADSTSALGLELSPVGNKYLPENPSGLIGHTNHFLENRYVDEPPWLSDSPIRLWRLNELTGELIASGVHGDDIVPALLRRKVFSDTFNAPQAIACQEDESRHEIIRSSTLFNIVMDLDRGNPRAEISLGRPGSDDEGPIMTMPW</sequence>
<evidence type="ECO:0000313" key="3">
    <source>
        <dbReference type="EMBL" id="KAJ5493206.1"/>
    </source>
</evidence>
<dbReference type="InterPro" id="IPR047794">
    <property type="entry name" value="C45_proenzyme-like"/>
</dbReference>
<evidence type="ECO:0000256" key="1">
    <source>
        <dbReference type="SAM" id="MobiDB-lite"/>
    </source>
</evidence>